<evidence type="ECO:0000313" key="2">
    <source>
        <dbReference type="Proteomes" id="UP000217720"/>
    </source>
</evidence>
<reference evidence="1 2" key="1">
    <citation type="journal article" date="2017" name="Elife">
        <title>Extensive horizontal gene transfer in cheese-associated bacteria.</title>
        <authorList>
            <person name="Bonham K.S."/>
            <person name="Wolfe B.E."/>
            <person name="Dutton R.J."/>
        </authorList>
    </citation>
    <scope>NUCLEOTIDE SEQUENCE [LARGE SCALE GENOMIC DNA]</scope>
    <source>
        <strain evidence="1 2">900_6</strain>
    </source>
</reference>
<evidence type="ECO:0000313" key="1">
    <source>
        <dbReference type="EMBL" id="PCC51241.1"/>
    </source>
</evidence>
<sequence>MTASPDQEPPINSAALQGPCGLVLAAGAGRRLGLGPKALLRCNGRTLVESLVESLLSGGCCNVTVVTGAGAEEVATLLKGRDHIRVAHNPEWDEGMGSSLRRGLDSIGPGRTVLVTPVDRPGICPAEVERVIAAHRPGAITAAAHRDRSGRLHRGHPVLFDAIWTAEVVTAAHDDIGARELLIAHRDIVALVDCSDLDDGEDIDVPADLHLLDRPDRTVSEGAVPPTGS</sequence>
<dbReference type="InterPro" id="IPR029044">
    <property type="entry name" value="Nucleotide-diphossugar_trans"/>
</dbReference>
<dbReference type="RefSeq" id="WP_096159584.1">
    <property type="nucleotide sequence ID" value="NZ_CP025331.1"/>
</dbReference>
<dbReference type="Pfam" id="PF12804">
    <property type="entry name" value="NTP_transf_3"/>
    <property type="match status" value="1"/>
</dbReference>
<accession>A0A2A3ZIF2</accession>
<dbReference type="Proteomes" id="UP000217720">
    <property type="component" value="Unassembled WGS sequence"/>
</dbReference>
<comment type="caution">
    <text evidence="1">The sequence shown here is derived from an EMBL/GenBank/DDBJ whole genome shotgun (WGS) entry which is preliminary data.</text>
</comment>
<dbReference type="CDD" id="cd04182">
    <property type="entry name" value="GT_2_like_f"/>
    <property type="match status" value="1"/>
</dbReference>
<organism evidence="1 2">
    <name type="scientific">Brevibacterium aurantiacum</name>
    <dbReference type="NCBI Taxonomy" id="273384"/>
    <lineage>
        <taxon>Bacteria</taxon>
        <taxon>Bacillati</taxon>
        <taxon>Actinomycetota</taxon>
        <taxon>Actinomycetes</taxon>
        <taxon>Micrococcales</taxon>
        <taxon>Brevibacteriaceae</taxon>
        <taxon>Brevibacterium</taxon>
    </lineage>
</organism>
<dbReference type="SUPFAM" id="SSF53448">
    <property type="entry name" value="Nucleotide-diphospho-sugar transferases"/>
    <property type="match status" value="1"/>
</dbReference>
<dbReference type="PANTHER" id="PTHR43777:SF1">
    <property type="entry name" value="MOLYBDENUM COFACTOR CYTIDYLYLTRANSFERASE"/>
    <property type="match status" value="1"/>
</dbReference>
<dbReference type="Gene3D" id="3.90.550.10">
    <property type="entry name" value="Spore Coat Polysaccharide Biosynthesis Protein SpsA, Chain A"/>
    <property type="match status" value="1"/>
</dbReference>
<dbReference type="GO" id="GO:0016779">
    <property type="term" value="F:nucleotidyltransferase activity"/>
    <property type="evidence" value="ECO:0007669"/>
    <property type="project" value="UniProtKB-ARBA"/>
</dbReference>
<dbReference type="PANTHER" id="PTHR43777">
    <property type="entry name" value="MOLYBDENUM COFACTOR CYTIDYLYLTRANSFERASE"/>
    <property type="match status" value="1"/>
</dbReference>
<gene>
    <name evidence="1" type="ORF">CIK62_01610</name>
</gene>
<dbReference type="InterPro" id="IPR025877">
    <property type="entry name" value="MobA-like_NTP_Trfase"/>
</dbReference>
<proteinExistence type="predicted"/>
<dbReference type="EMBL" id="NRGO01000004">
    <property type="protein sequence ID" value="PCC51241.1"/>
    <property type="molecule type" value="Genomic_DNA"/>
</dbReference>
<protein>
    <submittedName>
        <fullName evidence="1">Uncharacterized protein</fullName>
    </submittedName>
</protein>
<name>A0A2A3ZIF2_BREAU</name>
<dbReference type="AlphaFoldDB" id="A0A2A3ZIF2"/>